<dbReference type="GO" id="GO:0051999">
    <property type="term" value="P:mannosyl-inositol phosphorylceramide biosynthetic process"/>
    <property type="evidence" value="ECO:0007669"/>
    <property type="project" value="TreeGrafter"/>
</dbReference>
<dbReference type="InterPro" id="IPR007577">
    <property type="entry name" value="GlycoTrfase_DXD_sugar-bd_CS"/>
</dbReference>
<evidence type="ECO:0000256" key="2">
    <source>
        <dbReference type="SAM" id="Phobius"/>
    </source>
</evidence>
<keyword evidence="2" id="KW-0812">Transmembrane</keyword>
<keyword evidence="2" id="KW-0472">Membrane</keyword>
<dbReference type="EMBL" id="SCFB01000001">
    <property type="protein sequence ID" value="RZI47045.1"/>
    <property type="molecule type" value="Genomic_DNA"/>
</dbReference>
<comment type="caution">
    <text evidence="3">The sequence shown here is derived from an EMBL/GenBank/DDBJ whole genome shotgun (WGS) entry which is preliminary data.</text>
</comment>
<dbReference type="InterPro" id="IPR029044">
    <property type="entry name" value="Nucleotide-diphossugar_trans"/>
</dbReference>
<organism evidence="3 4">
    <name type="scientific">Candidatus Finniella inopinata</name>
    <dbReference type="NCBI Taxonomy" id="1696036"/>
    <lineage>
        <taxon>Bacteria</taxon>
        <taxon>Pseudomonadati</taxon>
        <taxon>Pseudomonadota</taxon>
        <taxon>Alphaproteobacteria</taxon>
        <taxon>Holosporales</taxon>
        <taxon>Candidatus Paracaedibacteraceae</taxon>
        <taxon>Candidatus Finniella</taxon>
    </lineage>
</organism>
<keyword evidence="4" id="KW-1185">Reference proteome</keyword>
<dbReference type="GO" id="GO:0016020">
    <property type="term" value="C:membrane"/>
    <property type="evidence" value="ECO:0007669"/>
    <property type="project" value="GOC"/>
</dbReference>
<dbReference type="GO" id="GO:0000030">
    <property type="term" value="F:mannosyltransferase activity"/>
    <property type="evidence" value="ECO:0007669"/>
    <property type="project" value="TreeGrafter"/>
</dbReference>
<sequence length="394" mass="45244">MANSIKRKIFKSIYALGFMALVSYNTLTASHLFDHDQTARNQSFEHPQFGITFGINIFPVSNFVKDSNDRQHQWEPGSNYYRNCVLPQEGIDTYKAYQMLDQLYRENHPDIACKFETLMAKKEPSMPFITHSVWFTNQDSPKELTEQFLEWYTYSCGLHLKDKGWKHYLWVQDRTKLPHTTGFLEHRGIEIKEISKTLTDDDFCGLKNHVYHEISQSKFGRAADIFRCVILKKYGGIYRDIDFVMTRPFTGLALAYTFFAGIEYAYSYPCNAIMGCRPDHPIMSKMIENMKRNFDPKLAPAYIQDSLQKHGDLLHTLCTTGPIALGVALHTALLSKGPTSFGEHISQKVNEQTDRTIIFPPEVFFAYEGGRDINAFGVHAFSGTWLKPEFGSKG</sequence>
<keyword evidence="1" id="KW-0808">Transferase</keyword>
<protein>
    <recommendedName>
        <fullName evidence="5">Mannosyltransferase</fullName>
    </recommendedName>
</protein>
<proteinExistence type="predicted"/>
<evidence type="ECO:0000313" key="4">
    <source>
        <dbReference type="Proteomes" id="UP000293550"/>
    </source>
</evidence>
<evidence type="ECO:0000313" key="3">
    <source>
        <dbReference type="EMBL" id="RZI47045.1"/>
    </source>
</evidence>
<name>A0A4Q7DLB9_9PROT</name>
<dbReference type="Proteomes" id="UP000293550">
    <property type="component" value="Unassembled WGS sequence"/>
</dbReference>
<keyword evidence="2" id="KW-1133">Transmembrane helix</keyword>
<evidence type="ECO:0008006" key="5">
    <source>
        <dbReference type="Google" id="ProtNLM"/>
    </source>
</evidence>
<dbReference type="OrthoDB" id="277808at2"/>
<dbReference type="PANTHER" id="PTHR32385:SF15">
    <property type="entry name" value="INOSITOL PHOSPHOCERAMIDE MANNOSYLTRANSFERASE 1"/>
    <property type="match status" value="1"/>
</dbReference>
<dbReference type="InterPro" id="IPR051706">
    <property type="entry name" value="Glycosyltransferase_domain"/>
</dbReference>
<dbReference type="PANTHER" id="PTHR32385">
    <property type="entry name" value="MANNOSYL PHOSPHORYLINOSITOL CERAMIDE SYNTHASE"/>
    <property type="match status" value="1"/>
</dbReference>
<dbReference type="Gene3D" id="3.90.550.20">
    <property type="match status" value="1"/>
</dbReference>
<feature type="transmembrane region" description="Helical" evidence="2">
    <location>
        <begin position="12"/>
        <end position="33"/>
    </location>
</feature>
<evidence type="ECO:0000256" key="1">
    <source>
        <dbReference type="ARBA" id="ARBA00022679"/>
    </source>
</evidence>
<accession>A0A4Q7DLB9</accession>
<dbReference type="AlphaFoldDB" id="A0A4Q7DLB9"/>
<dbReference type="Pfam" id="PF04488">
    <property type="entry name" value="Gly_transf_sug"/>
    <property type="match status" value="1"/>
</dbReference>
<dbReference type="SUPFAM" id="SSF53448">
    <property type="entry name" value="Nucleotide-diphospho-sugar transferases"/>
    <property type="match status" value="1"/>
</dbReference>
<dbReference type="RefSeq" id="WP_130153158.1">
    <property type="nucleotide sequence ID" value="NZ_SCFB01000001.1"/>
</dbReference>
<gene>
    <name evidence="3" type="ORF">EQU50_00205</name>
</gene>
<reference evidence="3 4" key="1">
    <citation type="submission" date="2018-10" db="EMBL/GenBank/DDBJ databases">
        <title>An updated phylogeny of the Alphaproteobacteria reveals that the parasitic Rickettsiales and Holosporales have independent origins.</title>
        <authorList>
            <person name="Munoz-Gomez S.A."/>
            <person name="Hess S."/>
            <person name="Burger G."/>
            <person name="Lang B.F."/>
            <person name="Susko E."/>
            <person name="Slamovits C.H."/>
            <person name="Roger A.J."/>
        </authorList>
    </citation>
    <scope>NUCLEOTIDE SEQUENCE [LARGE SCALE GENOMIC DNA]</scope>
    <source>
        <strain evidence="3">HOLO01</strain>
    </source>
</reference>